<dbReference type="Gene3D" id="3.90.1510.10">
    <property type="entry name" value="Glycerate kinase, domain 2"/>
    <property type="match status" value="1"/>
</dbReference>
<accession>A0ABW2FJH6</accession>
<name>A0ABW2FJH6_9BACL</name>
<comment type="similarity">
    <text evidence="1 4">Belongs to the glycerate kinase type-1 family.</text>
</comment>
<protein>
    <submittedName>
        <fullName evidence="5">Glycerate kinase</fullName>
        <ecNumber evidence="5">2.7.1.31</ecNumber>
    </submittedName>
</protein>
<proteinExistence type="inferred from homology"/>
<dbReference type="InterPro" id="IPR018197">
    <property type="entry name" value="Glycerate_kinase_RE-like"/>
</dbReference>
<dbReference type="EC" id="2.7.1.31" evidence="5"/>
<dbReference type="Proteomes" id="UP001596378">
    <property type="component" value="Unassembled WGS sequence"/>
</dbReference>
<evidence type="ECO:0000313" key="6">
    <source>
        <dbReference type="Proteomes" id="UP001596378"/>
    </source>
</evidence>
<evidence type="ECO:0000256" key="1">
    <source>
        <dbReference type="ARBA" id="ARBA00006284"/>
    </source>
</evidence>
<keyword evidence="6" id="KW-1185">Reference proteome</keyword>
<dbReference type="RefSeq" id="WP_378108143.1">
    <property type="nucleotide sequence ID" value="NZ_JBHTAI010000033.1"/>
</dbReference>
<dbReference type="InterPro" id="IPR004381">
    <property type="entry name" value="Glycerate_kinase"/>
</dbReference>
<dbReference type="SUPFAM" id="SSF110738">
    <property type="entry name" value="Glycerate kinase I"/>
    <property type="match status" value="1"/>
</dbReference>
<dbReference type="InterPro" id="IPR036129">
    <property type="entry name" value="Glycerate_kinase_sf"/>
</dbReference>
<evidence type="ECO:0000256" key="2">
    <source>
        <dbReference type="ARBA" id="ARBA00022679"/>
    </source>
</evidence>
<reference evidence="6" key="1">
    <citation type="journal article" date="2019" name="Int. J. Syst. Evol. Microbiol.">
        <title>The Global Catalogue of Microorganisms (GCM) 10K type strain sequencing project: providing services to taxonomists for standard genome sequencing and annotation.</title>
        <authorList>
            <consortium name="The Broad Institute Genomics Platform"/>
            <consortium name="The Broad Institute Genome Sequencing Center for Infectious Disease"/>
            <person name="Wu L."/>
            <person name="Ma J."/>
        </authorList>
    </citation>
    <scope>NUCLEOTIDE SEQUENCE [LARGE SCALE GENOMIC DNA]</scope>
    <source>
        <strain evidence="6">KCTC 12907</strain>
    </source>
</reference>
<dbReference type="PANTHER" id="PTHR21599">
    <property type="entry name" value="GLYCERATE KINASE"/>
    <property type="match status" value="1"/>
</dbReference>
<dbReference type="NCBIfam" id="TIGR00045">
    <property type="entry name" value="glycerate kinase"/>
    <property type="match status" value="1"/>
</dbReference>
<organism evidence="5 6">
    <name type="scientific">Cohnella cellulosilytica</name>
    <dbReference type="NCBI Taxonomy" id="986710"/>
    <lineage>
        <taxon>Bacteria</taxon>
        <taxon>Bacillati</taxon>
        <taxon>Bacillota</taxon>
        <taxon>Bacilli</taxon>
        <taxon>Bacillales</taxon>
        <taxon>Paenibacillaceae</taxon>
        <taxon>Cohnella</taxon>
    </lineage>
</organism>
<evidence type="ECO:0000256" key="3">
    <source>
        <dbReference type="ARBA" id="ARBA00022777"/>
    </source>
</evidence>
<dbReference type="PIRSF" id="PIRSF006078">
    <property type="entry name" value="GlxK"/>
    <property type="match status" value="1"/>
</dbReference>
<dbReference type="InterPro" id="IPR018193">
    <property type="entry name" value="Glyc_kinase_flavodox-like_fold"/>
</dbReference>
<gene>
    <name evidence="5" type="ORF">ACFQMJ_32860</name>
</gene>
<dbReference type="Gene3D" id="3.40.50.10350">
    <property type="entry name" value="Glycerate kinase, domain 1"/>
    <property type="match status" value="1"/>
</dbReference>
<sequence length="376" mass="39332">MQFLLAPDSYKGTLTAAQVCEIMRRAILTKLPEAVIDAIPMADGGEGTIEAIVASSNGKVIELDATGPLGAPVRSRYGAIQYEGERCAVLEAASLFGLPMVEQEKRNPLRTTSRGLGDAIRAALDLGFRRFIIGLGGSATNDGGIGLLAALGVRFYNGGGEELYGFGEDLSELERIDWTGLDERIGSCAFTIASDVDNPLLGRQGATYVYGPQKGATAAMLERLEAAMSAYADVMKKTTGIDLGGTPGAGAAGGLGFALLHLGGRIVPGARVVEETSGLKARIERADWVVTGEGCSDGQTLRGKAPFHIARLAEAAGKPALLVSGSLGRGWEQLLPHYAGCFSTVTYPAGLDEVLRDAEQNLYTAVRNAASLIGRL</sequence>
<dbReference type="PANTHER" id="PTHR21599:SF0">
    <property type="entry name" value="GLYCERATE KINASE"/>
    <property type="match status" value="1"/>
</dbReference>
<keyword evidence="3 4" id="KW-0418">Kinase</keyword>
<evidence type="ECO:0000313" key="5">
    <source>
        <dbReference type="EMBL" id="MFC7153341.1"/>
    </source>
</evidence>
<comment type="caution">
    <text evidence="5">The sequence shown here is derived from an EMBL/GenBank/DDBJ whole genome shotgun (WGS) entry which is preliminary data.</text>
</comment>
<dbReference type="GO" id="GO:0008887">
    <property type="term" value="F:glycerate kinase activity"/>
    <property type="evidence" value="ECO:0007669"/>
    <property type="project" value="UniProtKB-EC"/>
</dbReference>
<keyword evidence="2 4" id="KW-0808">Transferase</keyword>
<evidence type="ECO:0000256" key="4">
    <source>
        <dbReference type="PIRNR" id="PIRNR006078"/>
    </source>
</evidence>
<dbReference type="Pfam" id="PF02595">
    <property type="entry name" value="Gly_kinase"/>
    <property type="match status" value="1"/>
</dbReference>
<dbReference type="EMBL" id="JBHTAI010000033">
    <property type="protein sequence ID" value="MFC7153341.1"/>
    <property type="molecule type" value="Genomic_DNA"/>
</dbReference>